<dbReference type="AlphaFoldDB" id="S8DQL3"/>
<feature type="region of interest" description="Disordered" evidence="1">
    <location>
        <begin position="1"/>
        <end position="59"/>
    </location>
</feature>
<dbReference type="eggNOG" id="ENOG502SUXQ">
    <property type="taxonomic scope" value="Eukaryota"/>
</dbReference>
<dbReference type="Proteomes" id="UP000015241">
    <property type="component" value="Unassembled WGS sequence"/>
</dbReference>
<feature type="compositionally biased region" description="Low complexity" evidence="1">
    <location>
        <begin position="107"/>
        <end position="118"/>
    </location>
</feature>
<evidence type="ECO:0000313" key="3">
    <source>
        <dbReference type="EMBL" id="EPS93518.1"/>
    </source>
</evidence>
<sequence length="686" mass="75170">MPPKSLNKALQSEAASTIPRRSTRNRKTGDAEANGTIQNATDGHAKSQPKTTTASKVQGELHHTSIELCMKVTHHFSQVPRKRNNSDVADDTEPLEVKSKRSKSTQASKPKATAAHAQAPRRRPPKAPDYDRESDSDNNTPLSRKLVPPGISAAVMSNKRGSIPGPVLSRPASNLNDLHDDDADAFSQESSDSDKQSSDKLSSLSETDDDDLSRLINSRASGTALVDVLAKEQARWVDDSETSQSQTPATVKRQVPRPPRSTTDVEQASSHLPSKLARKAPQAQAQASMGGRRKSDWDKRSAERPVWNNDAQGQPVTLAPSTSKASIRIIAAKAEQLTEFDQSRKASGSIADKDATGGSTAATSSRDDPVDSTDDDIQIVENPQAQAPPRDDGIELVFSPNSTELNLSYQHERVARLLRATIKKVLLDVVFEDAFPEQPLRHVIVPNALLAVARGLNDSELVARIRNDSDYRRALVRIPAQRVSNFRGDYKKKTDGLVDGHYGCSSFPNAEKLQEAIDWLKEEGMYHYPCDAKLKTFEANKPFQHPIIESTFKLTLFQKPTSFGFTHCVELCESSLPDKPDEKELPMAMVAFIATSVYASLNNWANGVRKTADFESSLVCDAYKTNIALLEAIKSKSAKKYHTLMHTLFKKATGQVDTRGKGKSSAVERALRAVDIDAMADSETDI</sequence>
<dbReference type="InParanoid" id="S8DQL3"/>
<feature type="compositionally biased region" description="Basic and acidic residues" evidence="1">
    <location>
        <begin position="229"/>
        <end position="238"/>
    </location>
</feature>
<feature type="compositionally biased region" description="Basic and acidic residues" evidence="1">
    <location>
        <begin position="126"/>
        <end position="135"/>
    </location>
</feature>
<dbReference type="STRING" id="743788.S8DQL3"/>
<feature type="compositionally biased region" description="Basic and acidic residues" evidence="1">
    <location>
        <begin position="293"/>
        <end position="303"/>
    </location>
</feature>
<dbReference type="EMBL" id="KE504270">
    <property type="protein sequence ID" value="EPS93518.1"/>
    <property type="molecule type" value="Genomic_DNA"/>
</dbReference>
<gene>
    <name evidence="3" type="ORF">FOMPIDRAFT_1055881</name>
</gene>
<dbReference type="OrthoDB" id="3214739at2759"/>
<dbReference type="InterPro" id="IPR045341">
    <property type="entry name" value="DUF6532"/>
</dbReference>
<dbReference type="HOGENOM" id="CLU_401159_0_0_1"/>
<feature type="region of interest" description="Disordered" evidence="1">
    <location>
        <begin position="339"/>
        <end position="375"/>
    </location>
</feature>
<name>S8DQL3_FOMSC</name>
<feature type="compositionally biased region" description="Polar residues" evidence="1">
    <location>
        <begin position="260"/>
        <end position="272"/>
    </location>
</feature>
<proteinExistence type="predicted"/>
<reference evidence="3 4" key="1">
    <citation type="journal article" date="2012" name="Science">
        <title>The Paleozoic origin of enzymatic lignin decomposition reconstructed from 31 fungal genomes.</title>
        <authorList>
            <person name="Floudas D."/>
            <person name="Binder M."/>
            <person name="Riley R."/>
            <person name="Barry K."/>
            <person name="Blanchette R.A."/>
            <person name="Henrissat B."/>
            <person name="Martinez A.T."/>
            <person name="Otillar R."/>
            <person name="Spatafora J.W."/>
            <person name="Yadav J.S."/>
            <person name="Aerts A."/>
            <person name="Benoit I."/>
            <person name="Boyd A."/>
            <person name="Carlson A."/>
            <person name="Copeland A."/>
            <person name="Coutinho P.M."/>
            <person name="de Vries R.P."/>
            <person name="Ferreira P."/>
            <person name="Findley K."/>
            <person name="Foster B."/>
            <person name="Gaskell J."/>
            <person name="Glotzer D."/>
            <person name="Gorecki P."/>
            <person name="Heitman J."/>
            <person name="Hesse C."/>
            <person name="Hori C."/>
            <person name="Igarashi K."/>
            <person name="Jurgens J.A."/>
            <person name="Kallen N."/>
            <person name="Kersten P."/>
            <person name="Kohler A."/>
            <person name="Kuees U."/>
            <person name="Kumar T.K.A."/>
            <person name="Kuo A."/>
            <person name="LaButti K."/>
            <person name="Larrondo L.F."/>
            <person name="Lindquist E."/>
            <person name="Ling A."/>
            <person name="Lombard V."/>
            <person name="Lucas S."/>
            <person name="Lundell T."/>
            <person name="Martin R."/>
            <person name="McLaughlin D.J."/>
            <person name="Morgenstern I."/>
            <person name="Morin E."/>
            <person name="Murat C."/>
            <person name="Nagy L.G."/>
            <person name="Nolan M."/>
            <person name="Ohm R.A."/>
            <person name="Patyshakuliyeva A."/>
            <person name="Rokas A."/>
            <person name="Ruiz-Duenas F.J."/>
            <person name="Sabat G."/>
            <person name="Salamov A."/>
            <person name="Samejima M."/>
            <person name="Schmutz J."/>
            <person name="Slot J.C."/>
            <person name="St John F."/>
            <person name="Stenlid J."/>
            <person name="Sun H."/>
            <person name="Sun S."/>
            <person name="Syed K."/>
            <person name="Tsang A."/>
            <person name="Wiebenga A."/>
            <person name="Young D."/>
            <person name="Pisabarro A."/>
            <person name="Eastwood D.C."/>
            <person name="Martin F."/>
            <person name="Cullen D."/>
            <person name="Grigoriev I.V."/>
            <person name="Hibbett D.S."/>
        </authorList>
    </citation>
    <scope>NUCLEOTIDE SEQUENCE</scope>
    <source>
        <strain evidence="4">FP-58527</strain>
    </source>
</reference>
<keyword evidence="4" id="KW-1185">Reference proteome</keyword>
<protein>
    <recommendedName>
        <fullName evidence="2">DUF6532 domain-containing protein</fullName>
    </recommendedName>
</protein>
<feature type="region of interest" description="Disordered" evidence="1">
    <location>
        <begin position="76"/>
        <end position="323"/>
    </location>
</feature>
<feature type="domain" description="DUF6532" evidence="2">
    <location>
        <begin position="422"/>
        <end position="632"/>
    </location>
</feature>
<accession>S8DQL3</accession>
<evidence type="ECO:0000313" key="4">
    <source>
        <dbReference type="Proteomes" id="UP000015241"/>
    </source>
</evidence>
<dbReference type="Pfam" id="PF20149">
    <property type="entry name" value="DUF6532"/>
    <property type="match status" value="1"/>
</dbReference>
<evidence type="ECO:0000256" key="1">
    <source>
        <dbReference type="SAM" id="MobiDB-lite"/>
    </source>
</evidence>
<feature type="compositionally biased region" description="Polar residues" evidence="1">
    <location>
        <begin position="309"/>
        <end position="322"/>
    </location>
</feature>
<evidence type="ECO:0000259" key="2">
    <source>
        <dbReference type="Pfam" id="PF20149"/>
    </source>
</evidence>
<organism evidence="3 4">
    <name type="scientific">Fomitopsis schrenkii</name>
    <name type="common">Brown rot fungus</name>
    <dbReference type="NCBI Taxonomy" id="2126942"/>
    <lineage>
        <taxon>Eukaryota</taxon>
        <taxon>Fungi</taxon>
        <taxon>Dikarya</taxon>
        <taxon>Basidiomycota</taxon>
        <taxon>Agaricomycotina</taxon>
        <taxon>Agaricomycetes</taxon>
        <taxon>Polyporales</taxon>
        <taxon>Fomitopsis</taxon>
    </lineage>
</organism>